<dbReference type="EMBL" id="CP104558">
    <property type="protein sequence ID" value="UXH46484.1"/>
    <property type="molecule type" value="Genomic_DNA"/>
</dbReference>
<accession>A0ACD4CCR8</accession>
<protein>
    <submittedName>
        <fullName evidence="1">Alpha/beta hydrolase</fullName>
    </submittedName>
</protein>
<dbReference type="Proteomes" id="UP001064027">
    <property type="component" value="Chromosome"/>
</dbReference>
<reference evidence="1" key="1">
    <citation type="submission" date="2022-09" db="EMBL/GenBank/DDBJ databases">
        <title>Complete genome sequence of Rossellomorea vietnamensis strain RL-WG62, a newly isolated PGPR with the potential for plant salinity stress alleviation.</title>
        <authorList>
            <person name="Ren L."/>
            <person name="Wang G."/>
            <person name="Hu H."/>
        </authorList>
    </citation>
    <scope>NUCLEOTIDE SEQUENCE</scope>
    <source>
        <strain evidence="1">RL-WG62</strain>
    </source>
</reference>
<evidence type="ECO:0000313" key="1">
    <source>
        <dbReference type="EMBL" id="UXH46484.1"/>
    </source>
</evidence>
<keyword evidence="2" id="KW-1185">Reference proteome</keyword>
<name>A0ACD4CCR8_9BACI</name>
<keyword evidence="1" id="KW-0378">Hydrolase</keyword>
<evidence type="ECO:0000313" key="2">
    <source>
        <dbReference type="Proteomes" id="UP001064027"/>
    </source>
</evidence>
<proteinExistence type="predicted"/>
<sequence length="288" mass="32916">MREIDLEYHIIGEGKQTLVLETGIGNSFYSWIPFVDRIKNDFTVILYHRAGYGKSGTSPEPRTTANIARELNDLMEHLQIDRFLLAGHSFGGLCAQAYARMYPGKLDGVLLIDATSHNFQRLYDLNLPVMYSMISLEQLIEDNEEIAGKSRAELEEWYKERNRELLGEDEAFLTNPVLYQTIADEFTNWSASSEEIKNGEAFPDIPLIVFARDEEFSAKPYIAYGIPEEEALLHEKVWRELQVVIAQLSEKGKLVIAEGSDHEVHKDRPEIVVECLHRLKEGQVPRST</sequence>
<organism evidence="1 2">
    <name type="scientific">Rossellomorea vietnamensis</name>
    <dbReference type="NCBI Taxonomy" id="218284"/>
    <lineage>
        <taxon>Bacteria</taxon>
        <taxon>Bacillati</taxon>
        <taxon>Bacillota</taxon>
        <taxon>Bacilli</taxon>
        <taxon>Bacillales</taxon>
        <taxon>Bacillaceae</taxon>
        <taxon>Rossellomorea</taxon>
    </lineage>
</organism>
<gene>
    <name evidence="1" type="ORF">N5C46_10705</name>
</gene>